<evidence type="ECO:0000256" key="2">
    <source>
        <dbReference type="ARBA" id="ARBA00023125"/>
    </source>
</evidence>
<evidence type="ECO:0000256" key="3">
    <source>
        <dbReference type="ARBA" id="ARBA00023163"/>
    </source>
</evidence>
<dbReference type="SUPFAM" id="SSF48008">
    <property type="entry name" value="GntR ligand-binding domain-like"/>
    <property type="match status" value="1"/>
</dbReference>
<evidence type="ECO:0000256" key="1">
    <source>
        <dbReference type="ARBA" id="ARBA00023015"/>
    </source>
</evidence>
<feature type="domain" description="HTH gntR-type" evidence="4">
    <location>
        <begin position="19"/>
        <end position="86"/>
    </location>
</feature>
<dbReference type="Gene3D" id="1.10.10.10">
    <property type="entry name" value="Winged helix-like DNA-binding domain superfamily/Winged helix DNA-binding domain"/>
    <property type="match status" value="1"/>
</dbReference>
<dbReference type="GO" id="GO:0003700">
    <property type="term" value="F:DNA-binding transcription factor activity"/>
    <property type="evidence" value="ECO:0007669"/>
    <property type="project" value="InterPro"/>
</dbReference>
<dbReference type="SMART" id="SM00895">
    <property type="entry name" value="FCD"/>
    <property type="match status" value="1"/>
</dbReference>
<name>A0A645D584_9ZZZZ</name>
<dbReference type="AlphaFoldDB" id="A0A645D584"/>
<dbReference type="PROSITE" id="PS50949">
    <property type="entry name" value="HTH_GNTR"/>
    <property type="match status" value="1"/>
</dbReference>
<dbReference type="InterPro" id="IPR000524">
    <property type="entry name" value="Tscrpt_reg_HTH_GntR"/>
</dbReference>
<dbReference type="Pfam" id="PF07729">
    <property type="entry name" value="FCD"/>
    <property type="match status" value="1"/>
</dbReference>
<dbReference type="EMBL" id="VSSQ01033011">
    <property type="protein sequence ID" value="MPM84474.1"/>
    <property type="molecule type" value="Genomic_DNA"/>
</dbReference>
<dbReference type="Gene3D" id="1.20.120.530">
    <property type="entry name" value="GntR ligand-binding domain-like"/>
    <property type="match status" value="1"/>
</dbReference>
<proteinExistence type="predicted"/>
<comment type="caution">
    <text evidence="5">The sequence shown here is derived from an EMBL/GenBank/DDBJ whole genome shotgun (WGS) entry which is preliminary data.</text>
</comment>
<dbReference type="InterPro" id="IPR011711">
    <property type="entry name" value="GntR_C"/>
</dbReference>
<organism evidence="5">
    <name type="scientific">bioreactor metagenome</name>
    <dbReference type="NCBI Taxonomy" id="1076179"/>
    <lineage>
        <taxon>unclassified sequences</taxon>
        <taxon>metagenomes</taxon>
        <taxon>ecological metagenomes</taxon>
    </lineage>
</organism>
<keyword evidence="3" id="KW-0804">Transcription</keyword>
<accession>A0A645D584</accession>
<dbReference type="Pfam" id="PF00392">
    <property type="entry name" value="GntR"/>
    <property type="match status" value="1"/>
</dbReference>
<keyword evidence="2" id="KW-0238">DNA-binding</keyword>
<reference evidence="5" key="1">
    <citation type="submission" date="2019-08" db="EMBL/GenBank/DDBJ databases">
        <authorList>
            <person name="Kucharzyk K."/>
            <person name="Murdoch R.W."/>
            <person name="Higgins S."/>
            <person name="Loffler F."/>
        </authorList>
    </citation>
    <scope>NUCLEOTIDE SEQUENCE</scope>
</reference>
<gene>
    <name evidence="5" type="ORF">SDC9_131546</name>
</gene>
<dbReference type="SMART" id="SM00345">
    <property type="entry name" value="HTH_GNTR"/>
    <property type="match status" value="1"/>
</dbReference>
<keyword evidence="1" id="KW-0805">Transcription regulation</keyword>
<dbReference type="PANTHER" id="PTHR43537:SF49">
    <property type="entry name" value="TRANSCRIPTIONAL REGULATORY PROTEIN"/>
    <property type="match status" value="1"/>
</dbReference>
<dbReference type="InterPro" id="IPR036390">
    <property type="entry name" value="WH_DNA-bd_sf"/>
</dbReference>
<evidence type="ECO:0000259" key="4">
    <source>
        <dbReference type="PROSITE" id="PS50949"/>
    </source>
</evidence>
<dbReference type="PANTHER" id="PTHR43537">
    <property type="entry name" value="TRANSCRIPTIONAL REGULATOR, GNTR FAMILY"/>
    <property type="match status" value="1"/>
</dbReference>
<dbReference type="InterPro" id="IPR036388">
    <property type="entry name" value="WH-like_DNA-bd_sf"/>
</dbReference>
<evidence type="ECO:0000313" key="5">
    <source>
        <dbReference type="EMBL" id="MPM84474.1"/>
    </source>
</evidence>
<dbReference type="InterPro" id="IPR008920">
    <property type="entry name" value="TF_FadR/GntR_C"/>
</dbReference>
<dbReference type="SUPFAM" id="SSF46785">
    <property type="entry name" value="Winged helix' DNA-binding domain"/>
    <property type="match status" value="1"/>
</dbReference>
<protein>
    <recommendedName>
        <fullName evidence="4">HTH gntR-type domain-containing protein</fullName>
    </recommendedName>
</protein>
<dbReference type="GO" id="GO:0003677">
    <property type="term" value="F:DNA binding"/>
    <property type="evidence" value="ECO:0007669"/>
    <property type="project" value="UniProtKB-KW"/>
</dbReference>
<sequence length="229" mass="25743">MTRLSSKKDLGVFPHAELPAQVATVIEAIETDIIRGIILPSTRLIEDHLMEDYNAKRHVVRAALVELQRLGVVVKPPHVGARIRRFDEASLAELYHFRAVLHRAAVEAMPLPVAEDRLAAVQEAANVHAQAAQSGDLIAIHRANMAFHRLFFGLCDNPYIAESIRLHDWLSFPARAYAITDQSALSRACEEHAQMVAAIKRCDRESLMQLALGHMQQARKIYENKYLSR</sequence>